<protein>
    <submittedName>
        <fullName evidence="2">Uncharacterized protein</fullName>
    </submittedName>
</protein>
<organism evidence="2 3">
    <name type="scientific">Portunus trituberculatus</name>
    <name type="common">Swimming crab</name>
    <name type="synonym">Neptunus trituberculatus</name>
    <dbReference type="NCBI Taxonomy" id="210409"/>
    <lineage>
        <taxon>Eukaryota</taxon>
        <taxon>Metazoa</taxon>
        <taxon>Ecdysozoa</taxon>
        <taxon>Arthropoda</taxon>
        <taxon>Crustacea</taxon>
        <taxon>Multicrustacea</taxon>
        <taxon>Malacostraca</taxon>
        <taxon>Eumalacostraca</taxon>
        <taxon>Eucarida</taxon>
        <taxon>Decapoda</taxon>
        <taxon>Pleocyemata</taxon>
        <taxon>Brachyura</taxon>
        <taxon>Eubrachyura</taxon>
        <taxon>Portunoidea</taxon>
        <taxon>Portunidae</taxon>
        <taxon>Portuninae</taxon>
        <taxon>Portunus</taxon>
    </lineage>
</organism>
<gene>
    <name evidence="2" type="ORF">E2C01_025234</name>
</gene>
<name>A0A5B7EEX0_PORTR</name>
<reference evidence="2 3" key="1">
    <citation type="submission" date="2019-05" db="EMBL/GenBank/DDBJ databases">
        <title>Another draft genome of Portunus trituberculatus and its Hox gene families provides insights of decapod evolution.</title>
        <authorList>
            <person name="Jeong J.-H."/>
            <person name="Song I."/>
            <person name="Kim S."/>
            <person name="Choi T."/>
            <person name="Kim D."/>
            <person name="Ryu S."/>
            <person name="Kim W."/>
        </authorList>
    </citation>
    <scope>NUCLEOTIDE SEQUENCE [LARGE SCALE GENOMIC DNA]</scope>
    <source>
        <tissue evidence="2">Muscle</tissue>
    </source>
</reference>
<accession>A0A5B7EEX0</accession>
<dbReference type="Proteomes" id="UP000324222">
    <property type="component" value="Unassembled WGS sequence"/>
</dbReference>
<evidence type="ECO:0000313" key="2">
    <source>
        <dbReference type="EMBL" id="MPC31935.1"/>
    </source>
</evidence>
<feature type="region of interest" description="Disordered" evidence="1">
    <location>
        <begin position="1"/>
        <end position="74"/>
    </location>
</feature>
<evidence type="ECO:0000256" key="1">
    <source>
        <dbReference type="SAM" id="MobiDB-lite"/>
    </source>
</evidence>
<dbReference type="EMBL" id="VSRR010002531">
    <property type="protein sequence ID" value="MPC31935.1"/>
    <property type="molecule type" value="Genomic_DNA"/>
</dbReference>
<sequence length="86" mass="9109">MGVQTCMRTLRKRMESGGRAKGGEEDGKRKEGNESESRCLATADVIRGRQPRECGSSESEAAGKTGNRRTHKCQGRAACLAPVGGG</sequence>
<proteinExistence type="predicted"/>
<comment type="caution">
    <text evidence="2">The sequence shown here is derived from an EMBL/GenBank/DDBJ whole genome shotgun (WGS) entry which is preliminary data.</text>
</comment>
<keyword evidence="3" id="KW-1185">Reference proteome</keyword>
<feature type="compositionally biased region" description="Basic and acidic residues" evidence="1">
    <location>
        <begin position="12"/>
        <end position="37"/>
    </location>
</feature>
<dbReference type="AlphaFoldDB" id="A0A5B7EEX0"/>
<evidence type="ECO:0000313" key="3">
    <source>
        <dbReference type="Proteomes" id="UP000324222"/>
    </source>
</evidence>